<dbReference type="Pfam" id="PF00702">
    <property type="entry name" value="Hydrolase"/>
    <property type="match status" value="1"/>
</dbReference>
<dbReference type="InterPro" id="IPR023198">
    <property type="entry name" value="PGP-like_dom2"/>
</dbReference>
<dbReference type="NCBIfam" id="TIGR01549">
    <property type="entry name" value="HAD-SF-IA-v1"/>
    <property type="match status" value="1"/>
</dbReference>
<keyword evidence="1" id="KW-0378">Hydrolase</keyword>
<name>A0A428N806_9BACI</name>
<organism evidence="1 2">
    <name type="scientific">Salibacterium salarium</name>
    <dbReference type="NCBI Taxonomy" id="284579"/>
    <lineage>
        <taxon>Bacteria</taxon>
        <taxon>Bacillati</taxon>
        <taxon>Bacillota</taxon>
        <taxon>Bacilli</taxon>
        <taxon>Bacillales</taxon>
        <taxon>Bacillaceae</taxon>
    </lineage>
</organism>
<keyword evidence="2" id="KW-1185">Reference proteome</keyword>
<dbReference type="GO" id="GO:0016787">
    <property type="term" value="F:hydrolase activity"/>
    <property type="evidence" value="ECO:0007669"/>
    <property type="project" value="UniProtKB-KW"/>
</dbReference>
<protein>
    <submittedName>
        <fullName evidence="1">HAD family hydrolase</fullName>
    </submittedName>
</protein>
<evidence type="ECO:0000313" key="2">
    <source>
        <dbReference type="Proteomes" id="UP000275076"/>
    </source>
</evidence>
<sequence length="252" mass="29526">MEGMKMRWTTICFDLDNTLFSHEAAFESAIQHTFQNKYLKQTELTNEIDKKAWFDTFKKNSDYYWEDLEENKLTHDEYRKVRFDETMKAFGLPYHESDAKQFHDEYENVVVQYCAPYQGMHTLLRSLHQAGIKLGIITNGKQNTQERKIAQLETDTYIPPSHIIISEDVGIEKPDRRIFDHALNKMNGDRDRALFIGDSWELDVMGAIQAGWDAIFLNSRMEHKSSPDIPVAEHYDFLETTQFLLQSLDLKG</sequence>
<dbReference type="InterPro" id="IPR036412">
    <property type="entry name" value="HAD-like_sf"/>
</dbReference>
<dbReference type="PANTHER" id="PTHR47478:SF1">
    <property type="entry name" value="PYRIMIDINE 5'-NUCLEOTIDASE YJJG"/>
    <property type="match status" value="1"/>
</dbReference>
<proteinExistence type="predicted"/>
<gene>
    <name evidence="1" type="ORF">D7Z54_05085</name>
</gene>
<comment type="caution">
    <text evidence="1">The sequence shown here is derived from an EMBL/GenBank/DDBJ whole genome shotgun (WGS) entry which is preliminary data.</text>
</comment>
<dbReference type="OrthoDB" id="25198at2"/>
<dbReference type="AlphaFoldDB" id="A0A428N806"/>
<dbReference type="SFLD" id="SFLDG01129">
    <property type="entry name" value="C1.5:_HAD__Beta-PGM__Phosphata"/>
    <property type="match status" value="1"/>
</dbReference>
<dbReference type="InterPro" id="IPR006439">
    <property type="entry name" value="HAD-SF_hydro_IA"/>
</dbReference>
<dbReference type="Gene3D" id="1.10.150.240">
    <property type="entry name" value="Putative phosphatase, domain 2"/>
    <property type="match status" value="1"/>
</dbReference>
<dbReference type="InterPro" id="IPR023214">
    <property type="entry name" value="HAD_sf"/>
</dbReference>
<dbReference type="Proteomes" id="UP000275076">
    <property type="component" value="Unassembled WGS sequence"/>
</dbReference>
<dbReference type="SFLD" id="SFLDS00003">
    <property type="entry name" value="Haloacid_Dehalogenase"/>
    <property type="match status" value="1"/>
</dbReference>
<dbReference type="Gene3D" id="3.40.50.1000">
    <property type="entry name" value="HAD superfamily/HAD-like"/>
    <property type="match status" value="1"/>
</dbReference>
<dbReference type="EMBL" id="RBVX01000003">
    <property type="protein sequence ID" value="RSL34522.1"/>
    <property type="molecule type" value="Genomic_DNA"/>
</dbReference>
<dbReference type="PANTHER" id="PTHR47478">
    <property type="match status" value="1"/>
</dbReference>
<dbReference type="PRINTS" id="PR00413">
    <property type="entry name" value="HADHALOGNASE"/>
</dbReference>
<reference evidence="1 2" key="1">
    <citation type="submission" date="2018-10" db="EMBL/GenBank/DDBJ databases">
        <title>Draft genome sequence of Bacillus salarius IM0101, isolated from a hypersaline soil in Inner Mongolia, China.</title>
        <authorList>
            <person name="Yamprayoonswat W."/>
            <person name="Boonvisut S."/>
            <person name="Jumpathong W."/>
            <person name="Sittihan S."/>
            <person name="Ruangsuj P."/>
            <person name="Wanthongcharoen S."/>
            <person name="Thongpramul N."/>
            <person name="Pimmason S."/>
            <person name="Yu B."/>
            <person name="Yasawong M."/>
        </authorList>
    </citation>
    <scope>NUCLEOTIDE SEQUENCE [LARGE SCALE GENOMIC DNA]</scope>
    <source>
        <strain evidence="1 2">IM0101</strain>
    </source>
</reference>
<dbReference type="InterPro" id="IPR052550">
    <property type="entry name" value="Pyrimidine_5'-ntase_YjjG"/>
</dbReference>
<accession>A0A428N806</accession>
<dbReference type="SUPFAM" id="SSF56784">
    <property type="entry name" value="HAD-like"/>
    <property type="match status" value="1"/>
</dbReference>
<evidence type="ECO:0000313" key="1">
    <source>
        <dbReference type="EMBL" id="RSL34522.1"/>
    </source>
</evidence>